<keyword evidence="1" id="KW-0812">Transmembrane</keyword>
<evidence type="ECO:0000256" key="1">
    <source>
        <dbReference type="SAM" id="Phobius"/>
    </source>
</evidence>
<dbReference type="EMBL" id="OX458333">
    <property type="protein sequence ID" value="CAI8903892.1"/>
    <property type="molecule type" value="Genomic_DNA"/>
</dbReference>
<organism evidence="2 3">
    <name type="scientific">Methylocaldum szegediense</name>
    <dbReference type="NCBI Taxonomy" id="73780"/>
    <lineage>
        <taxon>Bacteria</taxon>
        <taxon>Pseudomonadati</taxon>
        <taxon>Pseudomonadota</taxon>
        <taxon>Gammaproteobacteria</taxon>
        <taxon>Methylococcales</taxon>
        <taxon>Methylococcaceae</taxon>
        <taxon>Methylocaldum</taxon>
    </lineage>
</organism>
<dbReference type="Proteomes" id="UP001162030">
    <property type="component" value="Chromosome"/>
</dbReference>
<protein>
    <submittedName>
        <fullName evidence="2">Uncharacterized protein</fullName>
    </submittedName>
</protein>
<keyword evidence="1" id="KW-0472">Membrane</keyword>
<evidence type="ECO:0000313" key="2">
    <source>
        <dbReference type="EMBL" id="CAI8903892.1"/>
    </source>
</evidence>
<sequence length="77" mass="8130">MGPDTYCTGYSTLFSSWLTGIFDEETLQLDGQTPTGPIWGEGYSYHINAAAAVPLLGALVLLASGVVGLFGWGRCKS</sequence>
<dbReference type="RefSeq" id="WP_036267788.1">
    <property type="nucleotide sequence ID" value="NZ_OX458333.1"/>
</dbReference>
<accession>A0ABM9I5K3</accession>
<reference evidence="2 3" key="1">
    <citation type="submission" date="2023-03" db="EMBL/GenBank/DDBJ databases">
        <authorList>
            <person name="Pearce D."/>
        </authorList>
    </citation>
    <scope>NUCLEOTIDE SEQUENCE [LARGE SCALE GENOMIC DNA]</scope>
    <source>
        <strain evidence="2">Msz</strain>
    </source>
</reference>
<evidence type="ECO:0000313" key="3">
    <source>
        <dbReference type="Proteomes" id="UP001162030"/>
    </source>
</evidence>
<feature type="transmembrane region" description="Helical" evidence="1">
    <location>
        <begin position="49"/>
        <end position="72"/>
    </location>
</feature>
<keyword evidence="3" id="KW-1185">Reference proteome</keyword>
<proteinExistence type="predicted"/>
<keyword evidence="1" id="KW-1133">Transmembrane helix</keyword>
<name>A0ABM9I5K3_9GAMM</name>
<gene>
    <name evidence="2" type="ORF">MSZNOR_3502</name>
</gene>